<comment type="similarity">
    <text evidence="1">Belongs to the eukaryotic mitochondrial porin (TC 1.B.8.1) family.</text>
</comment>
<evidence type="ECO:0000313" key="3">
    <source>
        <dbReference type="Proteomes" id="UP001159364"/>
    </source>
</evidence>
<gene>
    <name evidence="2" type="ORF">K2173_027042</name>
</gene>
<dbReference type="GO" id="GO:0005741">
    <property type="term" value="C:mitochondrial outer membrane"/>
    <property type="evidence" value="ECO:0007669"/>
    <property type="project" value="InterPro"/>
</dbReference>
<dbReference type="Gene3D" id="2.40.160.10">
    <property type="entry name" value="Porin"/>
    <property type="match status" value="1"/>
</dbReference>
<dbReference type="InterPro" id="IPR001925">
    <property type="entry name" value="Porin_Euk"/>
</dbReference>
<dbReference type="PANTHER" id="PTHR11743:SF35">
    <property type="entry name" value="PORIN_VOLTAGE-DEPENDENT ANION-SELECTIVE CHANNEL PROTEIN"/>
    <property type="match status" value="1"/>
</dbReference>
<dbReference type="Proteomes" id="UP001159364">
    <property type="component" value="Linkage Group LG02"/>
</dbReference>
<dbReference type="InterPro" id="IPR027246">
    <property type="entry name" value="Porin_Euk/Tom40"/>
</dbReference>
<dbReference type="InterPro" id="IPR023614">
    <property type="entry name" value="Porin_dom_sf"/>
</dbReference>
<dbReference type="GO" id="GO:0008308">
    <property type="term" value="F:voltage-gated monoatomic anion channel activity"/>
    <property type="evidence" value="ECO:0007669"/>
    <property type="project" value="InterPro"/>
</dbReference>
<dbReference type="EMBL" id="JAIWQS010000002">
    <property type="protein sequence ID" value="KAJ8771865.1"/>
    <property type="molecule type" value="Genomic_DNA"/>
</dbReference>
<name>A0AAV8TY09_9ROSI</name>
<reference evidence="2 3" key="1">
    <citation type="submission" date="2021-09" db="EMBL/GenBank/DDBJ databases">
        <title>Genomic insights and catalytic innovation underlie evolution of tropane alkaloids biosynthesis.</title>
        <authorList>
            <person name="Wang Y.-J."/>
            <person name="Tian T."/>
            <person name="Huang J.-P."/>
            <person name="Huang S.-X."/>
        </authorList>
    </citation>
    <scope>NUCLEOTIDE SEQUENCE [LARGE SCALE GENOMIC DNA]</scope>
    <source>
        <strain evidence="2">KIB-2018</strain>
        <tissue evidence="2">Leaf</tissue>
    </source>
</reference>
<dbReference type="Pfam" id="PF01459">
    <property type="entry name" value="Porin_3"/>
    <property type="match status" value="1"/>
</dbReference>
<keyword evidence="3" id="KW-1185">Reference proteome</keyword>
<dbReference type="PANTHER" id="PTHR11743">
    <property type="entry name" value="VOLTAGE-DEPENDENT ANION-SELECTIVE CHANNEL"/>
    <property type="match status" value="1"/>
</dbReference>
<protein>
    <submittedName>
        <fullName evidence="2">Uncharacterized protein</fullName>
    </submittedName>
</protein>
<dbReference type="AlphaFoldDB" id="A0AAV8TY09"/>
<organism evidence="2 3">
    <name type="scientific">Erythroxylum novogranatense</name>
    <dbReference type="NCBI Taxonomy" id="1862640"/>
    <lineage>
        <taxon>Eukaryota</taxon>
        <taxon>Viridiplantae</taxon>
        <taxon>Streptophyta</taxon>
        <taxon>Embryophyta</taxon>
        <taxon>Tracheophyta</taxon>
        <taxon>Spermatophyta</taxon>
        <taxon>Magnoliopsida</taxon>
        <taxon>eudicotyledons</taxon>
        <taxon>Gunneridae</taxon>
        <taxon>Pentapetalae</taxon>
        <taxon>rosids</taxon>
        <taxon>fabids</taxon>
        <taxon>Malpighiales</taxon>
        <taxon>Erythroxylaceae</taxon>
        <taxon>Erythroxylum</taxon>
    </lineage>
</organism>
<proteinExistence type="inferred from homology"/>
<comment type="caution">
    <text evidence="2">The sequence shown here is derived from an EMBL/GenBank/DDBJ whole genome shotgun (WGS) entry which is preliminary data.</text>
</comment>
<evidence type="ECO:0000313" key="2">
    <source>
        <dbReference type="EMBL" id="KAJ8771865.1"/>
    </source>
</evidence>
<accession>A0AAV8TY09</accession>
<evidence type="ECO:0000256" key="1">
    <source>
        <dbReference type="ARBA" id="ARBA00009624"/>
    </source>
</evidence>
<sequence length="249" mass="27719">MSKFPGLHFDLGKKARDLLYKDYATRPPTYFRYQYVKWNFDLSCESPEIFPGLTTLFRFTIPDSAKVELRFLQENSGITAGVGVKAHEQGSFNGTVYNPVVNLSSVIGSTSFSVRTGFAFDVSTRTFDDISAGLSFNSNFFITSLNLDDKLESLKAYFYHEFDPLTRTAIAAELKQVLSTNATTLLTIGGQYALFPFSLIKARINSEAKVSAFIQFQLWQKLLLGISGEVDFRATNKMSKLGISIAASP</sequence>